<gene>
    <name evidence="1" type="ORF">BDM02DRAFT_3155985</name>
</gene>
<accession>A0ACB6ZE00</accession>
<comment type="caution">
    <text evidence="1">The sequence shown here is derived from an EMBL/GenBank/DDBJ whole genome shotgun (WGS) entry which is preliminary data.</text>
</comment>
<name>A0ACB6ZE00_THEGA</name>
<organism evidence="1 2">
    <name type="scientific">Thelephora ganbajun</name>
    <name type="common">Ganba fungus</name>
    <dbReference type="NCBI Taxonomy" id="370292"/>
    <lineage>
        <taxon>Eukaryota</taxon>
        <taxon>Fungi</taxon>
        <taxon>Dikarya</taxon>
        <taxon>Basidiomycota</taxon>
        <taxon>Agaricomycotina</taxon>
        <taxon>Agaricomycetes</taxon>
        <taxon>Thelephorales</taxon>
        <taxon>Thelephoraceae</taxon>
        <taxon>Thelephora</taxon>
    </lineage>
</organism>
<protein>
    <submittedName>
        <fullName evidence="1">TFIIH basal transcription factor complex subunit SSL1</fullName>
    </submittedName>
</protein>
<sequence length="443" mass="48936">MPPRRQDDIMDVDSDESDASLDYDEPRRKGKGKAPKKKDKRKSKVTEVPYAWEASYVRSWDTVQEDESGSLQTAVDDLIARGRRKRLFAPSKAIRRTIIRHLIIILDLSNSMMDRDMRPTRFDLSLEYTREFVNEWFDQNPLGQIGIVGMRAGVGERVGEMSGNPPDVLRAISERHKLEPTGDPSLQNAIEMAKSTMSHLPTHSSREILIIFGSLTTCDPGNIHETLESCIRDKIRISVVALAAEMKICRELCDKTGGQFGVAMNEGHFKDLLFELIPPPAQHSTSALTSRLASGAPANAPGSAGGDLMLMGFPTRLPDTSPPSLCVCHSEMRSQGFLCPRCSAKVCDIPTDCDVCGLMIVSSPHLARSYHHLFPVKAYRPVMTMEETANSSPTCHACAAMDTGADGISPLGRYRCTDCSNDFCTECDVFVHDVLHCCPGCER</sequence>
<reference evidence="1" key="1">
    <citation type="submission" date="2019-10" db="EMBL/GenBank/DDBJ databases">
        <authorList>
            <consortium name="DOE Joint Genome Institute"/>
            <person name="Kuo A."/>
            <person name="Miyauchi S."/>
            <person name="Kiss E."/>
            <person name="Drula E."/>
            <person name="Kohler A."/>
            <person name="Sanchez-Garcia M."/>
            <person name="Andreopoulos B."/>
            <person name="Barry K.W."/>
            <person name="Bonito G."/>
            <person name="Buee M."/>
            <person name="Carver A."/>
            <person name="Chen C."/>
            <person name="Cichocki N."/>
            <person name="Clum A."/>
            <person name="Culley D."/>
            <person name="Crous P.W."/>
            <person name="Fauchery L."/>
            <person name="Girlanda M."/>
            <person name="Hayes R."/>
            <person name="Keri Z."/>
            <person name="Labutti K."/>
            <person name="Lipzen A."/>
            <person name="Lombard V."/>
            <person name="Magnuson J."/>
            <person name="Maillard F."/>
            <person name="Morin E."/>
            <person name="Murat C."/>
            <person name="Nolan M."/>
            <person name="Ohm R."/>
            <person name="Pangilinan J."/>
            <person name="Pereira M."/>
            <person name="Perotto S."/>
            <person name="Peter M."/>
            <person name="Riley R."/>
            <person name="Sitrit Y."/>
            <person name="Stielow B."/>
            <person name="Szollosi G."/>
            <person name="Zifcakova L."/>
            <person name="Stursova M."/>
            <person name="Spatafora J.W."/>
            <person name="Tedersoo L."/>
            <person name="Vaario L.-M."/>
            <person name="Yamada A."/>
            <person name="Yan M."/>
            <person name="Wang P."/>
            <person name="Xu J."/>
            <person name="Bruns T."/>
            <person name="Baldrian P."/>
            <person name="Vilgalys R."/>
            <person name="Henrissat B."/>
            <person name="Grigoriev I.V."/>
            <person name="Hibbett D."/>
            <person name="Nagy L.G."/>
            <person name="Martin F.M."/>
        </authorList>
    </citation>
    <scope>NUCLEOTIDE SEQUENCE</scope>
    <source>
        <strain evidence="1">P2</strain>
    </source>
</reference>
<keyword evidence="2" id="KW-1185">Reference proteome</keyword>
<reference evidence="1" key="2">
    <citation type="journal article" date="2020" name="Nat. Commun.">
        <title>Large-scale genome sequencing of mycorrhizal fungi provides insights into the early evolution of symbiotic traits.</title>
        <authorList>
            <person name="Miyauchi S."/>
            <person name="Kiss E."/>
            <person name="Kuo A."/>
            <person name="Drula E."/>
            <person name="Kohler A."/>
            <person name="Sanchez-Garcia M."/>
            <person name="Morin E."/>
            <person name="Andreopoulos B."/>
            <person name="Barry K.W."/>
            <person name="Bonito G."/>
            <person name="Buee M."/>
            <person name="Carver A."/>
            <person name="Chen C."/>
            <person name="Cichocki N."/>
            <person name="Clum A."/>
            <person name="Culley D."/>
            <person name="Crous P.W."/>
            <person name="Fauchery L."/>
            <person name="Girlanda M."/>
            <person name="Hayes R.D."/>
            <person name="Keri Z."/>
            <person name="LaButti K."/>
            <person name="Lipzen A."/>
            <person name="Lombard V."/>
            <person name="Magnuson J."/>
            <person name="Maillard F."/>
            <person name="Murat C."/>
            <person name="Nolan M."/>
            <person name="Ohm R.A."/>
            <person name="Pangilinan J."/>
            <person name="Pereira M.F."/>
            <person name="Perotto S."/>
            <person name="Peter M."/>
            <person name="Pfister S."/>
            <person name="Riley R."/>
            <person name="Sitrit Y."/>
            <person name="Stielow J.B."/>
            <person name="Szollosi G."/>
            <person name="Zifcakova L."/>
            <person name="Stursova M."/>
            <person name="Spatafora J.W."/>
            <person name="Tedersoo L."/>
            <person name="Vaario L.M."/>
            <person name="Yamada A."/>
            <person name="Yan M."/>
            <person name="Wang P."/>
            <person name="Xu J."/>
            <person name="Bruns T."/>
            <person name="Baldrian P."/>
            <person name="Vilgalys R."/>
            <person name="Dunand C."/>
            <person name="Henrissat B."/>
            <person name="Grigoriev I.V."/>
            <person name="Hibbett D."/>
            <person name="Nagy L.G."/>
            <person name="Martin F.M."/>
        </authorList>
    </citation>
    <scope>NUCLEOTIDE SEQUENCE</scope>
    <source>
        <strain evidence="1">P2</strain>
    </source>
</reference>
<dbReference type="EMBL" id="MU118025">
    <property type="protein sequence ID" value="KAF9647814.1"/>
    <property type="molecule type" value="Genomic_DNA"/>
</dbReference>
<proteinExistence type="predicted"/>
<dbReference type="Proteomes" id="UP000886501">
    <property type="component" value="Unassembled WGS sequence"/>
</dbReference>
<evidence type="ECO:0000313" key="2">
    <source>
        <dbReference type="Proteomes" id="UP000886501"/>
    </source>
</evidence>
<evidence type="ECO:0000313" key="1">
    <source>
        <dbReference type="EMBL" id="KAF9647814.1"/>
    </source>
</evidence>